<evidence type="ECO:0000259" key="1">
    <source>
        <dbReference type="Pfam" id="PF07992"/>
    </source>
</evidence>
<dbReference type="EMBL" id="CP011097">
    <property type="protein sequence ID" value="AJZ76021.1"/>
    <property type="molecule type" value="Genomic_DNA"/>
</dbReference>
<protein>
    <submittedName>
        <fullName evidence="2">Pyridine nucleotide-disulfide oxidoreductase</fullName>
    </submittedName>
</protein>
<feature type="domain" description="FAD/NAD(P)-binding" evidence="1">
    <location>
        <begin position="3"/>
        <end position="283"/>
    </location>
</feature>
<dbReference type="Gene3D" id="3.50.50.60">
    <property type="entry name" value="FAD/NAD(P)-binding domain"/>
    <property type="match status" value="2"/>
</dbReference>
<reference evidence="2 3" key="1">
    <citation type="journal article" date="2016" name="Sci. Rep.">
        <title>A novel ammonia-oxidizing archaeon from wastewater treatment plant: Its enrichment, physiological and genomic characteristics.</title>
        <authorList>
            <person name="Li Y."/>
            <person name="Ding K."/>
            <person name="Wen X."/>
            <person name="Zhang B."/>
            <person name="Shen B."/>
            <person name="Yang Y."/>
        </authorList>
    </citation>
    <scope>NUCLEOTIDE SEQUENCE [LARGE SCALE GENOMIC DNA]</scope>
    <source>
        <strain evidence="2 3">SAT1</strain>
    </source>
</reference>
<sequence>MKQILILGGGFGGLAAANELRSNLPDAKITIIDKKDYFMMDLVKLWIIKGTRTFENSKRSLHAISKKGIEFVNEAVIQIDPSRRRVKTQSREFSYDYLIIAMGVEFAPEKISGLLENGYILYDLEHGPKIRQKILDMKSGKLAFVITGMPYKCPPAPFEAALIIDSMLKEQKVRNDIEIDFYSPAPITLPAAGPEVSKQLLQMLEQEKIRFHGNRKTTSVEKGKLKFEDGNTVSFDVLIAIPPHKAPKVVYECGLAQEGGYIPVKRNCKTGVDSVYAIGDVTTMMVTDKIAVPKAGIFAEGQGVAVARDIISQIKREQNNSIFDGKGGCFVEIGNTAGYVYVDMFANPDPITRLDEPAAIHMIEKEEFEKERIEKWL</sequence>
<keyword evidence="3" id="KW-1185">Reference proteome</keyword>
<dbReference type="PANTHER" id="PTHR43755">
    <property type="match status" value="1"/>
</dbReference>
<dbReference type="Pfam" id="PF07992">
    <property type="entry name" value="Pyr_redox_2"/>
    <property type="match status" value="1"/>
</dbReference>
<name>A0A3G1B745_9ARCH</name>
<dbReference type="RefSeq" id="WP_048188925.1">
    <property type="nucleotide sequence ID" value="NZ_CP011097.1"/>
</dbReference>
<dbReference type="Proteomes" id="UP000266745">
    <property type="component" value="Chromosome"/>
</dbReference>
<evidence type="ECO:0000313" key="2">
    <source>
        <dbReference type="EMBL" id="AJZ76021.1"/>
    </source>
</evidence>
<dbReference type="OrthoDB" id="38899at2157"/>
<dbReference type="AlphaFoldDB" id="A0A3G1B745"/>
<evidence type="ECO:0000313" key="3">
    <source>
        <dbReference type="Proteomes" id="UP000266745"/>
    </source>
</evidence>
<dbReference type="InterPro" id="IPR036188">
    <property type="entry name" value="FAD/NAD-bd_sf"/>
</dbReference>
<dbReference type="GeneID" id="24875985"/>
<dbReference type="STRING" id="1603555.SU86_006165"/>
<dbReference type="KEGG" id="tah:SU86_006165"/>
<gene>
    <name evidence="2" type="ORF">SU86_006165</name>
</gene>
<dbReference type="InterPro" id="IPR023753">
    <property type="entry name" value="FAD/NAD-binding_dom"/>
</dbReference>
<proteinExistence type="predicted"/>
<dbReference type="InterPro" id="IPR052541">
    <property type="entry name" value="SQRD"/>
</dbReference>
<organism evidence="2 3">
    <name type="scientific">Candidatus Nitrosotenuis cloacae</name>
    <dbReference type="NCBI Taxonomy" id="1603555"/>
    <lineage>
        <taxon>Archaea</taxon>
        <taxon>Nitrososphaerota</taxon>
        <taxon>Candidatus Nitrosotenuis</taxon>
    </lineage>
</organism>
<dbReference type="PRINTS" id="PR00368">
    <property type="entry name" value="FADPNR"/>
</dbReference>
<accession>A0A3G1B745</accession>
<dbReference type="SUPFAM" id="SSF51905">
    <property type="entry name" value="FAD/NAD(P)-binding domain"/>
    <property type="match status" value="2"/>
</dbReference>
<dbReference type="GO" id="GO:0016491">
    <property type="term" value="F:oxidoreductase activity"/>
    <property type="evidence" value="ECO:0007669"/>
    <property type="project" value="InterPro"/>
</dbReference>
<dbReference type="PANTHER" id="PTHR43755:SF1">
    <property type="entry name" value="FAD-DEPENDENT PYRIDINE NUCLEOTIDE-DISULPHIDE OXIDOREDUCTASE"/>
    <property type="match status" value="1"/>
</dbReference>